<dbReference type="RefSeq" id="WP_350775699.1">
    <property type="nucleotide sequence ID" value="NZ_JBEPEK010000001.1"/>
</dbReference>
<evidence type="ECO:0000313" key="1">
    <source>
        <dbReference type="EMBL" id="MER7177883.1"/>
    </source>
</evidence>
<evidence type="ECO:0000313" key="2">
    <source>
        <dbReference type="Proteomes" id="UP001474181"/>
    </source>
</evidence>
<protein>
    <submittedName>
        <fullName evidence="1">DUF262 domain-containing protein</fullName>
    </submittedName>
</protein>
<sequence>MTPAHDLRASAARPTVVTVREALAQLRDGSLRQRSELSSSAEWSDHRKHVLLDSVLRGWPIGTLLVAREAGGSRVLLDGQRRLAALEEFVRGDLLVDGRLTPPARVLRESDGKTYDALPQGLRSAIDDYPLVLLELDELPPAELRTAVLRLNSEAGLTEAGRKLVESGSFGEQVRVLVASAADWGLAEERIGFGNVGLAYEDVISRVLVAVEAGSVQAAAVGSEQLNHRLRSGDAVADQTRDEVADALKGLLSLPALDMPAVRFTKPTLLSWMLVMVRARRAFGPGAEHHLGFLLEWLEPERRRRAAELGLGATPPLRTAFRELPYDALLERFNEVAAVGANTPESIVLRDAIGWLFLVATGGAPSRRTSPVPDVLRMYVALTSADDAAFTEDGIDQVLWEDGALKSWGEWS</sequence>
<dbReference type="EMBL" id="JBEPEK010000001">
    <property type="protein sequence ID" value="MER7177883.1"/>
    <property type="molecule type" value="Genomic_DNA"/>
</dbReference>
<comment type="caution">
    <text evidence="1">The sequence shown here is derived from an EMBL/GenBank/DDBJ whole genome shotgun (WGS) entry which is preliminary data.</text>
</comment>
<proteinExistence type="predicted"/>
<keyword evidence="2" id="KW-1185">Reference proteome</keyword>
<gene>
    <name evidence="1" type="ORF">ABT404_00010</name>
</gene>
<name>A0ABV1WN86_9ACTN</name>
<dbReference type="Proteomes" id="UP001474181">
    <property type="component" value="Unassembled WGS sequence"/>
</dbReference>
<organism evidence="1 2">
    <name type="scientific">Streptomyces hyaluromycini</name>
    <dbReference type="NCBI Taxonomy" id="1377993"/>
    <lineage>
        <taxon>Bacteria</taxon>
        <taxon>Bacillati</taxon>
        <taxon>Actinomycetota</taxon>
        <taxon>Actinomycetes</taxon>
        <taxon>Kitasatosporales</taxon>
        <taxon>Streptomycetaceae</taxon>
        <taxon>Streptomyces</taxon>
    </lineage>
</organism>
<reference evidence="1 2" key="1">
    <citation type="submission" date="2024-06" db="EMBL/GenBank/DDBJ databases">
        <title>The Natural Products Discovery Center: Release of the First 8490 Sequenced Strains for Exploring Actinobacteria Biosynthetic Diversity.</title>
        <authorList>
            <person name="Kalkreuter E."/>
            <person name="Kautsar S.A."/>
            <person name="Yang D."/>
            <person name="Bader C.D."/>
            <person name="Teijaro C.N."/>
            <person name="Fluegel L."/>
            <person name="Davis C.M."/>
            <person name="Simpson J.R."/>
            <person name="Lauterbach L."/>
            <person name="Steele A.D."/>
            <person name="Gui C."/>
            <person name="Meng S."/>
            <person name="Li G."/>
            <person name="Viehrig K."/>
            <person name="Ye F."/>
            <person name="Su P."/>
            <person name="Kiefer A.F."/>
            <person name="Nichols A."/>
            <person name="Cepeda A.J."/>
            <person name="Yan W."/>
            <person name="Fan B."/>
            <person name="Jiang Y."/>
            <person name="Adhikari A."/>
            <person name="Zheng C.-J."/>
            <person name="Schuster L."/>
            <person name="Cowan T.M."/>
            <person name="Smanski M.J."/>
            <person name="Chevrette M.G."/>
            <person name="De Carvalho L.P.S."/>
            <person name="Shen B."/>
        </authorList>
    </citation>
    <scope>NUCLEOTIDE SEQUENCE [LARGE SCALE GENOMIC DNA]</scope>
    <source>
        <strain evidence="1 2">NPDC000234</strain>
    </source>
</reference>
<accession>A0ABV1WN86</accession>